<protein>
    <submittedName>
        <fullName evidence="1">Uncharacterized protein</fullName>
    </submittedName>
</protein>
<evidence type="ECO:0000313" key="2">
    <source>
        <dbReference type="Proteomes" id="UP000070284"/>
    </source>
</evidence>
<reference evidence="1 2" key="1">
    <citation type="journal article" date="2016" name="Sci. Rep.">
        <title>Metabolic traits of an uncultured archaeal lineage -MSBL1- from brine pools of the Red Sea.</title>
        <authorList>
            <person name="Mwirichia R."/>
            <person name="Alam I."/>
            <person name="Rashid M."/>
            <person name="Vinu M."/>
            <person name="Ba-Alawi W."/>
            <person name="Anthony Kamau A."/>
            <person name="Kamanda Ngugi D."/>
            <person name="Goker M."/>
            <person name="Klenk H.P."/>
            <person name="Bajic V."/>
            <person name="Stingl U."/>
        </authorList>
    </citation>
    <scope>NUCLEOTIDE SEQUENCE [LARGE SCALE GENOMIC DNA]</scope>
    <source>
        <strain evidence="1">SCGC-AAA259E19</strain>
    </source>
</reference>
<dbReference type="AlphaFoldDB" id="A0A133UN68"/>
<proteinExistence type="predicted"/>
<keyword evidence="2" id="KW-1185">Reference proteome</keyword>
<name>A0A133UN68_9EURY</name>
<gene>
    <name evidence="1" type="ORF">AKJ65_01565</name>
</gene>
<sequence>MKEKCLIGKMGRGRGDFGKWEARARAFLVTMGENEKRKGKRKWKSAEVQKKIKTKSRYIGESTVSKHLNYLVKKDLLKKEEKEPERGIKGPKLFLVNIPNSKQGEEEVLDTFLDKFGNDFKEQGIEGLKFKLFSELEDPMSFLFLIINPLLAPFDASLIRRDMAKNGIKQFVSNGVLPLPQLPSFRQMGKSISKLFGLNESRESIKKYRNELNEEDIDFLISNKETISKIINKWLEQVMSDSEIKEITNELENG</sequence>
<organism evidence="1 2">
    <name type="scientific">candidate division MSBL1 archaeon SCGC-AAA259E19</name>
    <dbReference type="NCBI Taxonomy" id="1698264"/>
    <lineage>
        <taxon>Archaea</taxon>
        <taxon>Methanobacteriati</taxon>
        <taxon>Methanobacteriota</taxon>
        <taxon>candidate division MSBL1</taxon>
    </lineage>
</organism>
<accession>A0A133UN68</accession>
<evidence type="ECO:0000313" key="1">
    <source>
        <dbReference type="EMBL" id="KXA95560.1"/>
    </source>
</evidence>
<comment type="caution">
    <text evidence="1">The sequence shown here is derived from an EMBL/GenBank/DDBJ whole genome shotgun (WGS) entry which is preliminary data.</text>
</comment>
<dbReference type="EMBL" id="LHXO01000012">
    <property type="protein sequence ID" value="KXA95560.1"/>
    <property type="molecule type" value="Genomic_DNA"/>
</dbReference>
<dbReference type="Proteomes" id="UP000070284">
    <property type="component" value="Unassembled WGS sequence"/>
</dbReference>